<proteinExistence type="predicted"/>
<organism evidence="1 2">
    <name type="scientific">Roseofilum reptotaenium AO1-A</name>
    <dbReference type="NCBI Taxonomy" id="1925591"/>
    <lineage>
        <taxon>Bacteria</taxon>
        <taxon>Bacillati</taxon>
        <taxon>Cyanobacteriota</taxon>
        <taxon>Cyanophyceae</taxon>
        <taxon>Desertifilales</taxon>
        <taxon>Desertifilaceae</taxon>
        <taxon>Roseofilum</taxon>
    </lineage>
</organism>
<name>A0A1L9QTU3_9CYAN</name>
<reference evidence="1" key="1">
    <citation type="submission" date="2016-10" db="EMBL/GenBank/DDBJ databases">
        <title>CRISPR-Cas defence system in Roseofilum reptotaenium: evidence of a bacteriophage-cyanobacterium arms race in the coral black band disease.</title>
        <authorList>
            <person name="Buerger P."/>
            <person name="Wood-Charlson E.M."/>
            <person name="Weynberg K.D."/>
            <person name="Willis B."/>
            <person name="Van Oppen M.J."/>
        </authorList>
    </citation>
    <scope>NUCLEOTIDE SEQUENCE [LARGE SCALE GENOMIC DNA]</scope>
    <source>
        <strain evidence="1">AO1-A</strain>
    </source>
</reference>
<dbReference type="STRING" id="1925591.BI308_07700"/>
<keyword evidence="2" id="KW-1185">Reference proteome</keyword>
<sequence length="83" mass="9796">MENLNSIAKEEQYISNVSSGSEWNREEQMIKNQKAMESLKAMMARNRRKETTKKGLEFWRCVYQTIKNHRPVGQKLFSENNGN</sequence>
<gene>
    <name evidence="1" type="ORF">BI308_07700</name>
</gene>
<protein>
    <submittedName>
        <fullName evidence="1">Uncharacterized protein</fullName>
    </submittedName>
</protein>
<dbReference type="Proteomes" id="UP000183940">
    <property type="component" value="Unassembled WGS sequence"/>
</dbReference>
<dbReference type="EMBL" id="MLAW01000010">
    <property type="protein sequence ID" value="OJJ26069.1"/>
    <property type="molecule type" value="Genomic_DNA"/>
</dbReference>
<dbReference type="AlphaFoldDB" id="A0A1L9QTU3"/>
<evidence type="ECO:0000313" key="2">
    <source>
        <dbReference type="Proteomes" id="UP000183940"/>
    </source>
</evidence>
<accession>A0A1L9QTU3</accession>
<comment type="caution">
    <text evidence="1">The sequence shown here is derived from an EMBL/GenBank/DDBJ whole genome shotgun (WGS) entry which is preliminary data.</text>
</comment>
<evidence type="ECO:0000313" key="1">
    <source>
        <dbReference type="EMBL" id="OJJ26069.1"/>
    </source>
</evidence>